<feature type="region of interest" description="Disordered" evidence="1">
    <location>
        <begin position="644"/>
        <end position="670"/>
    </location>
</feature>
<feature type="region of interest" description="Disordered" evidence="1">
    <location>
        <begin position="476"/>
        <end position="503"/>
    </location>
</feature>
<evidence type="ECO:0000313" key="2">
    <source>
        <dbReference type="EMBL" id="KAK8865133.1"/>
    </source>
</evidence>
<sequence length="840" mass="97767">MINSIVDALVEEKKEGQLEPLVSVKIKEDRNNCYDNITANIDRGMPGNPLEKEIEKQEARELAEQEEDKENYECHLQGKESFNPNKSPLDQEVELADQEDDQDDSDYYHQEVAPLDLSELPYEPKVLVSIKEDRNNCYDNIAANIDRSMPGNPLEKEIEKQERCELAEQEEDNKHYRSLQYPESAIEKHNENNFASEVLRHEFGNRSLGRRNLSDQEDYNKYYLQSNLLFNPNEGPLEPTISIPIKEDRNNCYDNISANIDRGMPGHPLEKEIEEQERREAREQEEAKEDYELELLDKDPFKFSKGPLNPTVSVPVKEDRNYCYDNISANIDRGMPGHPLEKEMEEQERREAREQEEDKEDYELELLDKDPFKMSKGPLNPTISVPVKEDRNYCYDNITANIDRGMPGHPLERDFSSQERREAREQEEDREDYEFDLHGESPFKFSKGPLNPTISVPVKEDRNNCYDNIAANIDRGMPGHPLERDFSSQERRECNEQEEDSRRYRALHYPESAIEKHNENNYASEVLRNEFGTRPEEGVLMQLEINEEEDFSFSSDSDDLKKIHPPSSPNNSPRRPFISNYDPSIFYESPPDLSRSMRPKIVRNKIKNPVKLNVTLKEIGLDGLDSTIPGKTAQIRHQERLIREKMKKKKTKPKIWSPNQTNFSKSQNRVQVKLQLNQERPKTPQNQDLPNISQKFDYSSDESYEVHNFEVEEIDNESPPPSPQKEIAADKNDDKPFTLNIKRNHRPKISEPKKKEAEDVKKSPRRKKEVPKTSTYDPSIFYAPFPSSQESVPGKRVKYVNDLITDPIKLTVTLKDIGLEGLDSAIPEITKSRRKEKLRK</sequence>
<feature type="region of interest" description="Disordered" evidence="1">
    <location>
        <begin position="328"/>
        <end position="360"/>
    </location>
</feature>
<comment type="caution">
    <text evidence="2">The sequence shown here is derived from an EMBL/GenBank/DDBJ whole genome shotgun (WGS) entry which is preliminary data.</text>
</comment>
<feature type="compositionally biased region" description="Basic and acidic residues" evidence="1">
    <location>
        <begin position="410"/>
        <end position="424"/>
    </location>
</feature>
<gene>
    <name evidence="2" type="ORF">M9Y10_010667</name>
</gene>
<feature type="region of interest" description="Disordered" evidence="1">
    <location>
        <begin position="404"/>
        <end position="432"/>
    </location>
</feature>
<name>A0ABR2IMK3_9EUKA</name>
<feature type="region of interest" description="Disordered" evidence="1">
    <location>
        <begin position="550"/>
        <end position="583"/>
    </location>
</feature>
<reference evidence="2 3" key="1">
    <citation type="submission" date="2024-04" db="EMBL/GenBank/DDBJ databases">
        <title>Tritrichomonas musculus Genome.</title>
        <authorList>
            <person name="Alves-Ferreira E."/>
            <person name="Grigg M."/>
            <person name="Lorenzi H."/>
            <person name="Galac M."/>
        </authorList>
    </citation>
    <scope>NUCLEOTIDE SEQUENCE [LARGE SCALE GENOMIC DNA]</scope>
    <source>
        <strain evidence="2 3">EAF2021</strain>
    </source>
</reference>
<dbReference type="Proteomes" id="UP001470230">
    <property type="component" value="Unassembled WGS sequence"/>
</dbReference>
<feature type="compositionally biased region" description="Acidic residues" evidence="1">
    <location>
        <begin position="91"/>
        <end position="105"/>
    </location>
</feature>
<keyword evidence="3" id="KW-1185">Reference proteome</keyword>
<accession>A0ABR2IMK3</accession>
<feature type="compositionally biased region" description="Basic and acidic residues" evidence="1">
    <location>
        <begin position="481"/>
        <end position="503"/>
    </location>
</feature>
<evidence type="ECO:0000313" key="3">
    <source>
        <dbReference type="Proteomes" id="UP001470230"/>
    </source>
</evidence>
<feature type="compositionally biased region" description="Basic and acidic residues" evidence="1">
    <location>
        <begin position="339"/>
        <end position="353"/>
    </location>
</feature>
<feature type="compositionally biased region" description="Polar residues" evidence="1">
    <location>
        <begin position="657"/>
        <end position="670"/>
    </location>
</feature>
<feature type="region of interest" description="Disordered" evidence="1">
    <location>
        <begin position="712"/>
        <end position="793"/>
    </location>
</feature>
<organism evidence="2 3">
    <name type="scientific">Tritrichomonas musculus</name>
    <dbReference type="NCBI Taxonomy" id="1915356"/>
    <lineage>
        <taxon>Eukaryota</taxon>
        <taxon>Metamonada</taxon>
        <taxon>Parabasalia</taxon>
        <taxon>Tritrichomonadida</taxon>
        <taxon>Tritrichomonadidae</taxon>
        <taxon>Tritrichomonas</taxon>
    </lineage>
</organism>
<protein>
    <submittedName>
        <fullName evidence="2">Uncharacterized protein</fullName>
    </submittedName>
</protein>
<feature type="region of interest" description="Disordered" evidence="1">
    <location>
        <begin position="56"/>
        <end position="105"/>
    </location>
</feature>
<feature type="compositionally biased region" description="Basic and acidic residues" evidence="1">
    <location>
        <begin position="748"/>
        <end position="762"/>
    </location>
</feature>
<evidence type="ECO:0000256" key="1">
    <source>
        <dbReference type="SAM" id="MobiDB-lite"/>
    </source>
</evidence>
<dbReference type="EMBL" id="JAPFFF010000016">
    <property type="protein sequence ID" value="KAK8865133.1"/>
    <property type="molecule type" value="Genomic_DNA"/>
</dbReference>
<feature type="compositionally biased region" description="Basic and acidic residues" evidence="1">
    <location>
        <begin position="727"/>
        <end position="736"/>
    </location>
</feature>
<proteinExistence type="predicted"/>